<evidence type="ECO:0000313" key="4">
    <source>
        <dbReference type="EMBL" id="VAW03312.1"/>
    </source>
</evidence>
<evidence type="ECO:0000256" key="2">
    <source>
        <dbReference type="ARBA" id="ARBA00022679"/>
    </source>
</evidence>
<dbReference type="PROSITE" id="PS01183">
    <property type="entry name" value="UBIE_1"/>
    <property type="match status" value="1"/>
</dbReference>
<dbReference type="GO" id="GO:0032259">
    <property type="term" value="P:methylation"/>
    <property type="evidence" value="ECO:0007669"/>
    <property type="project" value="UniProtKB-KW"/>
</dbReference>
<evidence type="ECO:0000256" key="3">
    <source>
        <dbReference type="ARBA" id="ARBA00022691"/>
    </source>
</evidence>
<organism evidence="4">
    <name type="scientific">hydrothermal vent metagenome</name>
    <dbReference type="NCBI Taxonomy" id="652676"/>
    <lineage>
        <taxon>unclassified sequences</taxon>
        <taxon>metagenomes</taxon>
        <taxon>ecological metagenomes</taxon>
    </lineage>
</organism>
<evidence type="ECO:0008006" key="5">
    <source>
        <dbReference type="Google" id="ProtNLM"/>
    </source>
</evidence>
<protein>
    <recommendedName>
        <fullName evidence="5">Demethylmenaquinone methyltransferase</fullName>
    </recommendedName>
</protein>
<keyword evidence="1" id="KW-0489">Methyltransferase</keyword>
<dbReference type="SUPFAM" id="SSF53335">
    <property type="entry name" value="S-adenosyl-L-methionine-dependent methyltransferases"/>
    <property type="match status" value="1"/>
</dbReference>
<dbReference type="InterPro" id="IPR029063">
    <property type="entry name" value="SAM-dependent_MTases_sf"/>
</dbReference>
<dbReference type="AlphaFoldDB" id="A0A3B0SM07"/>
<dbReference type="PANTHER" id="PTHR43591">
    <property type="entry name" value="METHYLTRANSFERASE"/>
    <property type="match status" value="1"/>
</dbReference>
<keyword evidence="2" id="KW-0808">Transferase</keyword>
<reference evidence="4" key="1">
    <citation type="submission" date="2018-06" db="EMBL/GenBank/DDBJ databases">
        <authorList>
            <person name="Zhirakovskaya E."/>
        </authorList>
    </citation>
    <scope>NUCLEOTIDE SEQUENCE</scope>
</reference>
<dbReference type="PROSITE" id="PS01184">
    <property type="entry name" value="UBIE_2"/>
    <property type="match status" value="1"/>
</dbReference>
<keyword evidence="3" id="KW-0949">S-adenosyl-L-methionine</keyword>
<dbReference type="CDD" id="cd02440">
    <property type="entry name" value="AdoMet_MTases"/>
    <property type="match status" value="1"/>
</dbReference>
<name>A0A3B0SM07_9ZZZZ</name>
<gene>
    <name evidence="4" type="ORF">MNBD_ACTINO01-2240</name>
</gene>
<sequence length="212" mass="22938">MSNGTVFKDIAERYDRLNAILSLGQDQKWRRTVVSRLPGGRLLDLGAGTGAANPIFSPREIIALDPAIEMLGFNDASARVVSVGEALPFRDETFDAVFSAYVFRNLDSVETTMDEIARVLKPGGVAGIVDLGRPTGTVTSKVHRAGTSVVLPLAGMSIGAREEYVYLHHTLDKHPPPEELLGDTPLDLVDTWRLGPMGFVWAALLRKAVLGT</sequence>
<dbReference type="Pfam" id="PF01209">
    <property type="entry name" value="Ubie_methyltran"/>
    <property type="match status" value="1"/>
</dbReference>
<dbReference type="EMBL" id="UOEI01000362">
    <property type="protein sequence ID" value="VAW03312.1"/>
    <property type="molecule type" value="Genomic_DNA"/>
</dbReference>
<dbReference type="InterPro" id="IPR023576">
    <property type="entry name" value="UbiE/COQ5_MeTrFase_CS"/>
</dbReference>
<proteinExistence type="predicted"/>
<dbReference type="PANTHER" id="PTHR43591:SF24">
    <property type="entry name" value="2-METHOXY-6-POLYPRENYL-1,4-BENZOQUINOL METHYLASE, MITOCHONDRIAL"/>
    <property type="match status" value="1"/>
</dbReference>
<evidence type="ECO:0000256" key="1">
    <source>
        <dbReference type="ARBA" id="ARBA00022603"/>
    </source>
</evidence>
<dbReference type="GO" id="GO:0008168">
    <property type="term" value="F:methyltransferase activity"/>
    <property type="evidence" value="ECO:0007669"/>
    <property type="project" value="UniProtKB-KW"/>
</dbReference>
<accession>A0A3B0SM07</accession>
<dbReference type="Gene3D" id="3.40.50.150">
    <property type="entry name" value="Vaccinia Virus protein VP39"/>
    <property type="match status" value="1"/>
</dbReference>